<protein>
    <submittedName>
        <fullName evidence="4">Uncharacterized protein</fullName>
    </submittedName>
</protein>
<accession>A0A4Q9KPP2</accession>
<dbReference type="InterPro" id="IPR027417">
    <property type="entry name" value="P-loop_NTPase"/>
</dbReference>
<evidence type="ECO:0000256" key="1">
    <source>
        <dbReference type="ARBA" id="ARBA00022679"/>
    </source>
</evidence>
<dbReference type="Pfam" id="PF01583">
    <property type="entry name" value="APS_kinase"/>
    <property type="match status" value="1"/>
</dbReference>
<dbReference type="InterPro" id="IPR059117">
    <property type="entry name" value="APS_kinase_dom"/>
</dbReference>
<keyword evidence="1" id="KW-0808">Transferase</keyword>
<comment type="caution">
    <text evidence="4">The sequence shown here is derived from an EMBL/GenBank/DDBJ whole genome shotgun (WGS) entry which is preliminary data.</text>
</comment>
<dbReference type="InterPro" id="IPR006083">
    <property type="entry name" value="PRK/URK"/>
</dbReference>
<dbReference type="GO" id="GO:0016301">
    <property type="term" value="F:kinase activity"/>
    <property type="evidence" value="ECO:0007669"/>
    <property type="project" value="InterPro"/>
</dbReference>
<dbReference type="SUPFAM" id="SSF52540">
    <property type="entry name" value="P-loop containing nucleoside triphosphate hydrolases"/>
    <property type="match status" value="1"/>
</dbReference>
<dbReference type="AlphaFoldDB" id="A0A4Q9KPP2"/>
<name>A0A4Q9KPP2_9MICR</name>
<dbReference type="Gene3D" id="3.40.50.300">
    <property type="entry name" value="P-loop containing nucleotide triphosphate hydrolases"/>
    <property type="match status" value="2"/>
</dbReference>
<evidence type="ECO:0000313" key="4">
    <source>
        <dbReference type="EMBL" id="TBT96578.1"/>
    </source>
</evidence>
<organism evidence="4 5">
    <name type="scientific">Hamiltosporidium tvaerminnensis</name>
    <dbReference type="NCBI Taxonomy" id="1176355"/>
    <lineage>
        <taxon>Eukaryota</taxon>
        <taxon>Fungi</taxon>
        <taxon>Fungi incertae sedis</taxon>
        <taxon>Microsporidia</taxon>
        <taxon>Dubosqiidae</taxon>
        <taxon>Hamiltosporidium</taxon>
    </lineage>
</organism>
<sequence length="235" mass="26283">MTLHRSNNRDTFHKLTKIIKQQYSTFTSQNKYIVCIQGCSASGKSTLALNIKNTLEQHNISVYVIHLDQYYKSLSKSNEDIKGVMNEGSNLEGVNINTSEFKGGNTCSGDLKGDNYTTTNHKGVNINISNNKGVNINTTNHKGVNNSTSNHKGVNTNTYDFDNPSAIDWLNIHKTLYALTTNNPYIPIYNYSFITEQSTGPTYIPNTYPTVIVIEGIYAYQVLSPIHFNTDLLNP</sequence>
<dbReference type="GO" id="GO:0005524">
    <property type="term" value="F:ATP binding"/>
    <property type="evidence" value="ECO:0007669"/>
    <property type="project" value="InterPro"/>
</dbReference>
<dbReference type="SUPFAM" id="SSF141571">
    <property type="entry name" value="Pentapeptide repeat-like"/>
    <property type="match status" value="1"/>
</dbReference>
<dbReference type="Pfam" id="PF00485">
    <property type="entry name" value="PRK"/>
    <property type="match status" value="1"/>
</dbReference>
<gene>
    <name evidence="4" type="ORF">CWI37_2914p0010</name>
</gene>
<feature type="non-terminal residue" evidence="4">
    <location>
        <position position="235"/>
    </location>
</feature>
<feature type="domain" description="APS kinase" evidence="3">
    <location>
        <begin position="32"/>
        <end position="76"/>
    </location>
</feature>
<reference evidence="4 5" key="1">
    <citation type="submission" date="2017-12" db="EMBL/GenBank/DDBJ databases">
        <authorList>
            <person name="Pombert J.-F."/>
            <person name="Haag K.L."/>
            <person name="Ebert D."/>
        </authorList>
    </citation>
    <scope>NUCLEOTIDE SEQUENCE [LARGE SCALE GENOMIC DNA]</scope>
    <source>
        <strain evidence="4">FI-OER-3-3</strain>
    </source>
</reference>
<dbReference type="PANTHER" id="PTHR10285">
    <property type="entry name" value="URIDINE KINASE"/>
    <property type="match status" value="1"/>
</dbReference>
<dbReference type="EMBL" id="PITJ01002914">
    <property type="protein sequence ID" value="TBT96578.1"/>
    <property type="molecule type" value="Genomic_DNA"/>
</dbReference>
<evidence type="ECO:0000313" key="5">
    <source>
        <dbReference type="Proteomes" id="UP000292362"/>
    </source>
</evidence>
<evidence type="ECO:0000259" key="3">
    <source>
        <dbReference type="Pfam" id="PF01583"/>
    </source>
</evidence>
<feature type="domain" description="Phosphoribulokinase/uridine kinase" evidence="2">
    <location>
        <begin position="132"/>
        <end position="222"/>
    </location>
</feature>
<dbReference type="Proteomes" id="UP000292362">
    <property type="component" value="Unassembled WGS sequence"/>
</dbReference>
<proteinExistence type="predicted"/>
<dbReference type="VEuPathDB" id="MicrosporidiaDB:CWI37_2914p0010"/>
<evidence type="ECO:0000259" key="2">
    <source>
        <dbReference type="Pfam" id="PF00485"/>
    </source>
</evidence>